<dbReference type="GO" id="GO:0005615">
    <property type="term" value="C:extracellular space"/>
    <property type="evidence" value="ECO:0007669"/>
    <property type="project" value="TreeGrafter"/>
</dbReference>
<dbReference type="KEGG" id="cagg:HYG79_17510"/>
<dbReference type="GO" id="GO:0008270">
    <property type="term" value="F:zinc ion binding"/>
    <property type="evidence" value="ECO:0007669"/>
    <property type="project" value="InterPro"/>
</dbReference>
<evidence type="ECO:0000256" key="2">
    <source>
        <dbReference type="ARBA" id="ARBA00005988"/>
    </source>
</evidence>
<dbReference type="SUPFAM" id="SSF53187">
    <property type="entry name" value="Zn-dependent exopeptidases"/>
    <property type="match status" value="1"/>
</dbReference>
<protein>
    <submittedName>
        <fullName evidence="9">Peptidase M14</fullName>
    </submittedName>
</protein>
<evidence type="ECO:0000256" key="5">
    <source>
        <dbReference type="ARBA" id="ARBA00022833"/>
    </source>
</evidence>
<dbReference type="GO" id="GO:0004181">
    <property type="term" value="F:metallocarboxypeptidase activity"/>
    <property type="evidence" value="ECO:0007669"/>
    <property type="project" value="InterPro"/>
</dbReference>
<keyword evidence="3" id="KW-0645">Protease</keyword>
<dbReference type="RefSeq" id="WP_179243354.1">
    <property type="nucleotide sequence ID" value="NZ_CP058595.1"/>
</dbReference>
<accession>A0A7H9AUG1</accession>
<dbReference type="AlphaFoldDB" id="A0A7H9AUG1"/>
<evidence type="ECO:0000313" key="10">
    <source>
        <dbReference type="Proteomes" id="UP000509302"/>
    </source>
</evidence>
<dbReference type="Pfam" id="PF00246">
    <property type="entry name" value="Peptidase_M14"/>
    <property type="match status" value="1"/>
</dbReference>
<feature type="active site" description="Proton donor/acceptor" evidence="7">
    <location>
        <position position="242"/>
    </location>
</feature>
<organism evidence="9 10">
    <name type="scientific">Costertonia aggregata</name>
    <dbReference type="NCBI Taxonomy" id="343403"/>
    <lineage>
        <taxon>Bacteria</taxon>
        <taxon>Pseudomonadati</taxon>
        <taxon>Bacteroidota</taxon>
        <taxon>Flavobacteriia</taxon>
        <taxon>Flavobacteriales</taxon>
        <taxon>Flavobacteriaceae</taxon>
        <taxon>Costertonia</taxon>
    </lineage>
</organism>
<evidence type="ECO:0000256" key="6">
    <source>
        <dbReference type="ARBA" id="ARBA00023049"/>
    </source>
</evidence>
<evidence type="ECO:0000256" key="7">
    <source>
        <dbReference type="PROSITE-ProRule" id="PRU01379"/>
    </source>
</evidence>
<comment type="similarity">
    <text evidence="2 7">Belongs to the peptidase M14 family.</text>
</comment>
<dbReference type="Proteomes" id="UP000509302">
    <property type="component" value="Chromosome"/>
</dbReference>
<name>A0A7H9AUG1_9FLAO</name>
<evidence type="ECO:0000256" key="4">
    <source>
        <dbReference type="ARBA" id="ARBA00022801"/>
    </source>
</evidence>
<sequence>MIAALDINYNRAKLSSINGRYVTCEHIDAVLEKWSANFQLDSIGTSVQKRVIKCITLGSGPKKILMWSQMHGNESTTTKAVLDVLHYLDNDFDSFSKIKNDFTIKIIPILNPDGAFAYSRANANGIDLNRDAQDLSQPESKVLRAVFDDFGPDFCFNLHDQRTIFNVGETQEPATVSFLSPAFDETRGLSAARETSMKLIVAINQTLQKIIPGKVGRYDDSFNPNCVGDAFQMTAIPTILFEAGHFPRDYDRKKTREFIFRALWAAIKSIKDGFETDFLVASYFDIPENNKKYFDILVKNANHLNSNYSKKDSIGILFTEILKENSIHFEPMVENVGDLTDYFGHVVYDCSKEKDLKEVKSDMALSKILNKI</sequence>
<dbReference type="InterPro" id="IPR000834">
    <property type="entry name" value="Peptidase_M14"/>
</dbReference>
<comment type="cofactor">
    <cofactor evidence="1">
        <name>Zn(2+)</name>
        <dbReference type="ChEBI" id="CHEBI:29105"/>
    </cofactor>
</comment>
<evidence type="ECO:0000259" key="8">
    <source>
        <dbReference type="PROSITE" id="PS52035"/>
    </source>
</evidence>
<keyword evidence="4" id="KW-0378">Hydrolase</keyword>
<dbReference type="GO" id="GO:0006508">
    <property type="term" value="P:proteolysis"/>
    <property type="evidence" value="ECO:0007669"/>
    <property type="project" value="UniProtKB-KW"/>
</dbReference>
<keyword evidence="10" id="KW-1185">Reference proteome</keyword>
<feature type="domain" description="Peptidase M14" evidence="8">
    <location>
        <begin position="16"/>
        <end position="270"/>
    </location>
</feature>
<reference evidence="9 10" key="1">
    <citation type="journal article" date="2006" name="Int. J. Syst. Evol. Microbiol.">
        <title>Costertonia aggregata gen. nov., sp. nov., a mesophilic marine bacterium of the family Flavobacteriaceae, isolated from a mature biofilm.</title>
        <authorList>
            <person name="Kwon K.K."/>
            <person name="Lee Y.K."/>
            <person name="Lee H.K."/>
        </authorList>
    </citation>
    <scope>NUCLEOTIDE SEQUENCE [LARGE SCALE GENOMIC DNA]</scope>
    <source>
        <strain evidence="9 10">KCCM 42265</strain>
    </source>
</reference>
<dbReference type="Gene3D" id="3.40.630.10">
    <property type="entry name" value="Zn peptidases"/>
    <property type="match status" value="1"/>
</dbReference>
<proteinExistence type="inferred from homology"/>
<evidence type="ECO:0000256" key="1">
    <source>
        <dbReference type="ARBA" id="ARBA00001947"/>
    </source>
</evidence>
<dbReference type="PANTHER" id="PTHR11705">
    <property type="entry name" value="PROTEASE FAMILY M14 CARBOXYPEPTIDASE A,B"/>
    <property type="match status" value="1"/>
</dbReference>
<dbReference type="CDD" id="cd06239">
    <property type="entry name" value="M14-like"/>
    <property type="match status" value="1"/>
</dbReference>
<evidence type="ECO:0000256" key="3">
    <source>
        <dbReference type="ARBA" id="ARBA00022670"/>
    </source>
</evidence>
<dbReference type="PANTHER" id="PTHR11705:SF143">
    <property type="entry name" value="SLL0236 PROTEIN"/>
    <property type="match status" value="1"/>
</dbReference>
<evidence type="ECO:0000313" key="9">
    <source>
        <dbReference type="EMBL" id="QLG47076.1"/>
    </source>
</evidence>
<keyword evidence="6" id="KW-0482">Metalloprotease</keyword>
<dbReference type="SMART" id="SM00631">
    <property type="entry name" value="Zn_pept"/>
    <property type="match status" value="1"/>
</dbReference>
<dbReference type="PROSITE" id="PS52035">
    <property type="entry name" value="PEPTIDASE_M14"/>
    <property type="match status" value="1"/>
</dbReference>
<keyword evidence="5" id="KW-0862">Zinc</keyword>
<gene>
    <name evidence="9" type="ORF">HYG79_17510</name>
</gene>
<dbReference type="EMBL" id="CP058595">
    <property type="protein sequence ID" value="QLG47076.1"/>
    <property type="molecule type" value="Genomic_DNA"/>
</dbReference>